<dbReference type="InterPro" id="IPR002734">
    <property type="entry name" value="RibDG_C"/>
</dbReference>
<feature type="domain" description="Bacterial bifunctional deaminase-reductase C-terminal" evidence="1">
    <location>
        <begin position="9"/>
        <end position="173"/>
    </location>
</feature>
<dbReference type="GO" id="GO:0008703">
    <property type="term" value="F:5-amino-6-(5-phosphoribosylamino)uracil reductase activity"/>
    <property type="evidence" value="ECO:0007669"/>
    <property type="project" value="InterPro"/>
</dbReference>
<evidence type="ECO:0000259" key="1">
    <source>
        <dbReference type="Pfam" id="PF01872"/>
    </source>
</evidence>
<evidence type="ECO:0000313" key="2">
    <source>
        <dbReference type="EMBL" id="THJ32571.1"/>
    </source>
</evidence>
<evidence type="ECO:0000313" key="3">
    <source>
        <dbReference type="Proteomes" id="UP000306236"/>
    </source>
</evidence>
<dbReference type="RefSeq" id="WP_136406787.1">
    <property type="nucleotide sequence ID" value="NZ_SSWX01000014.1"/>
</dbReference>
<proteinExistence type="predicted"/>
<comment type="caution">
    <text evidence="2">The sequence shown here is derived from an EMBL/GenBank/DDBJ whole genome shotgun (WGS) entry which is preliminary data.</text>
</comment>
<dbReference type="PANTHER" id="PTHR38011:SF11">
    <property type="entry name" value="2,5-DIAMINO-6-RIBOSYLAMINO-4(3H)-PYRIMIDINONE 5'-PHOSPHATE REDUCTASE"/>
    <property type="match status" value="1"/>
</dbReference>
<dbReference type="Gene3D" id="3.40.430.10">
    <property type="entry name" value="Dihydrofolate Reductase, subunit A"/>
    <property type="match status" value="1"/>
</dbReference>
<dbReference type="InterPro" id="IPR024072">
    <property type="entry name" value="DHFR-like_dom_sf"/>
</dbReference>
<protein>
    <submittedName>
        <fullName evidence="2">Dihydrofolate reductase</fullName>
    </submittedName>
</protein>
<dbReference type="Proteomes" id="UP000306236">
    <property type="component" value="Unassembled WGS sequence"/>
</dbReference>
<sequence>MSIECSVYIATSVDGFIAQLDGGIDWLARPEYAASPIQGLSYEAFIATVDAIVMGKNTFNKVLTFDAWPYENIPVVVLSSAVLDIPAQLQGKVQHANGTPASIAKQLADQGLRHLYIDGGVTIQRFLQAGLIDTLTITRIPVLLGSGIPLFNTAPSQQHLQLIEVHASDNGFVQERYRVERNTATD</sequence>
<dbReference type="InterPro" id="IPR050765">
    <property type="entry name" value="Riboflavin_Biosynth_HTPR"/>
</dbReference>
<reference evidence="2 3" key="1">
    <citation type="submission" date="2019-04" db="EMBL/GenBank/DDBJ databases">
        <title>Lampropedia sp YIM MLB12 draf genome.</title>
        <authorList>
            <person name="Wang Y.-X."/>
        </authorList>
    </citation>
    <scope>NUCLEOTIDE SEQUENCE [LARGE SCALE GENOMIC DNA]</scope>
    <source>
        <strain evidence="2 3">YIM MLB12</strain>
    </source>
</reference>
<dbReference type="OrthoDB" id="2313602at2"/>
<dbReference type="AlphaFoldDB" id="A0A4S5BNV8"/>
<dbReference type="EMBL" id="SSWX01000014">
    <property type="protein sequence ID" value="THJ32571.1"/>
    <property type="molecule type" value="Genomic_DNA"/>
</dbReference>
<gene>
    <name evidence="2" type="ORF">E8K88_11340</name>
</gene>
<organism evidence="2 3">
    <name type="scientific">Lampropedia aestuarii</name>
    <dbReference type="NCBI Taxonomy" id="2562762"/>
    <lineage>
        <taxon>Bacteria</taxon>
        <taxon>Pseudomonadati</taxon>
        <taxon>Pseudomonadota</taxon>
        <taxon>Betaproteobacteria</taxon>
        <taxon>Burkholderiales</taxon>
        <taxon>Comamonadaceae</taxon>
        <taxon>Lampropedia</taxon>
    </lineage>
</organism>
<accession>A0A4S5BNV8</accession>
<dbReference type="GO" id="GO:0009231">
    <property type="term" value="P:riboflavin biosynthetic process"/>
    <property type="evidence" value="ECO:0007669"/>
    <property type="project" value="InterPro"/>
</dbReference>
<dbReference type="PANTHER" id="PTHR38011">
    <property type="entry name" value="DIHYDROFOLATE REDUCTASE FAMILY PROTEIN (AFU_ORTHOLOGUE AFUA_8G06820)"/>
    <property type="match status" value="1"/>
</dbReference>
<dbReference type="Pfam" id="PF01872">
    <property type="entry name" value="RibD_C"/>
    <property type="match status" value="1"/>
</dbReference>
<name>A0A4S5BNV8_9BURK</name>
<keyword evidence="3" id="KW-1185">Reference proteome</keyword>
<dbReference type="SUPFAM" id="SSF53597">
    <property type="entry name" value="Dihydrofolate reductase-like"/>
    <property type="match status" value="1"/>
</dbReference>